<keyword evidence="2" id="KW-1185">Reference proteome</keyword>
<organism evidence="1 2">
    <name type="scientific">Salipiger mucosus DSM 16094</name>
    <dbReference type="NCBI Taxonomy" id="1123237"/>
    <lineage>
        <taxon>Bacteria</taxon>
        <taxon>Pseudomonadati</taxon>
        <taxon>Pseudomonadota</taxon>
        <taxon>Alphaproteobacteria</taxon>
        <taxon>Rhodobacterales</taxon>
        <taxon>Roseobacteraceae</taxon>
        <taxon>Salipiger</taxon>
    </lineage>
</organism>
<dbReference type="STRING" id="1123237.Salmuc_02809"/>
<dbReference type="EMBL" id="APVH01000009">
    <property type="protein sequence ID" value="EPX85428.1"/>
    <property type="molecule type" value="Genomic_DNA"/>
</dbReference>
<evidence type="ECO:0000313" key="1">
    <source>
        <dbReference type="EMBL" id="EPX85428.1"/>
    </source>
</evidence>
<sequence>MQAAANLELTNSDQRLAVSFYDDPHRGQEVRQSDRRRDRDFWDRYNDYIDRAERLCRGL</sequence>
<proteinExistence type="predicted"/>
<comment type="caution">
    <text evidence="1">The sequence shown here is derived from an EMBL/GenBank/DDBJ whole genome shotgun (WGS) entry which is preliminary data.</text>
</comment>
<dbReference type="AlphaFoldDB" id="S9R0G3"/>
<evidence type="ECO:0000313" key="2">
    <source>
        <dbReference type="Proteomes" id="UP000015347"/>
    </source>
</evidence>
<dbReference type="HOGENOM" id="CLU_210439_0_0_5"/>
<accession>S9R0G3</accession>
<name>S9R0G3_9RHOB</name>
<gene>
    <name evidence="1" type="ORF">Salmuc_02809</name>
</gene>
<reference evidence="2" key="1">
    <citation type="journal article" date="2014" name="Stand. Genomic Sci.">
        <title>Genome sequence of the exopolysaccharide-producing Salipiger mucosus type strain (DSM 16094(T)), a moderately halophilic member of the Roseobacter clade.</title>
        <authorList>
            <person name="Riedel T."/>
            <person name="Spring S."/>
            <person name="Fiebig A."/>
            <person name="Petersen J."/>
            <person name="Kyrpides N.C."/>
            <person name="Goker M."/>
            <person name="Klenk H.P."/>
        </authorList>
    </citation>
    <scope>NUCLEOTIDE SEQUENCE [LARGE SCALE GENOMIC DNA]</scope>
    <source>
        <strain evidence="2">DSM 16094</strain>
    </source>
</reference>
<dbReference type="Proteomes" id="UP000015347">
    <property type="component" value="Unassembled WGS sequence"/>
</dbReference>
<protein>
    <submittedName>
        <fullName evidence="1">Uncharacterized protein</fullName>
    </submittedName>
</protein>